<evidence type="ECO:0000256" key="4">
    <source>
        <dbReference type="ARBA" id="ARBA00022630"/>
    </source>
</evidence>
<evidence type="ECO:0000256" key="6">
    <source>
        <dbReference type="ARBA" id="ARBA00022827"/>
    </source>
</evidence>
<dbReference type="EMBL" id="DTDP01000181">
    <property type="protein sequence ID" value="HGK54157.1"/>
    <property type="molecule type" value="Genomic_DNA"/>
</dbReference>
<dbReference type="PANTHER" id="PTHR11103:SF18">
    <property type="entry name" value="SLR1189 PROTEIN"/>
    <property type="match status" value="1"/>
</dbReference>
<dbReference type="GO" id="GO:0008168">
    <property type="term" value="F:methyltransferase activity"/>
    <property type="evidence" value="ECO:0007669"/>
    <property type="project" value="UniProtKB-UniRule"/>
</dbReference>
<dbReference type="GO" id="GO:0006555">
    <property type="term" value="P:methionine metabolic process"/>
    <property type="evidence" value="ECO:0007669"/>
    <property type="project" value="InterPro"/>
</dbReference>
<evidence type="ECO:0000256" key="7">
    <source>
        <dbReference type="ARBA" id="ARBA00023002"/>
    </source>
</evidence>
<keyword evidence="7 10" id="KW-0560">Oxidoreductase</keyword>
<evidence type="ECO:0000256" key="2">
    <source>
        <dbReference type="ARBA" id="ARBA00004777"/>
    </source>
</evidence>
<keyword evidence="8" id="KW-0862">Zinc</keyword>
<keyword evidence="6" id="KW-0274">FAD</keyword>
<feature type="binding site" evidence="8">
    <location>
        <position position="268"/>
    </location>
    <ligand>
        <name>Zn(2+)</name>
        <dbReference type="ChEBI" id="CHEBI:29105"/>
    </ligand>
</feature>
<dbReference type="GO" id="GO:0046872">
    <property type="term" value="F:metal ion binding"/>
    <property type="evidence" value="ECO:0007669"/>
    <property type="project" value="UniProtKB-KW"/>
</dbReference>
<dbReference type="SUPFAM" id="SSF82282">
    <property type="entry name" value="Homocysteine S-methyltransferase"/>
    <property type="match status" value="1"/>
</dbReference>
<dbReference type="Pfam" id="PF02574">
    <property type="entry name" value="S-methyl_trans"/>
    <property type="match status" value="1"/>
</dbReference>
<evidence type="ECO:0000256" key="8">
    <source>
        <dbReference type="PROSITE-ProRule" id="PRU00333"/>
    </source>
</evidence>
<organism evidence="10">
    <name type="scientific">candidate division WOR-3 bacterium</name>
    <dbReference type="NCBI Taxonomy" id="2052148"/>
    <lineage>
        <taxon>Bacteria</taxon>
        <taxon>Bacteria division WOR-3</taxon>
    </lineage>
</organism>
<dbReference type="InterPro" id="IPR029041">
    <property type="entry name" value="FAD-linked_oxidoreductase-like"/>
</dbReference>
<comment type="cofactor">
    <cofactor evidence="1">
        <name>FAD</name>
        <dbReference type="ChEBI" id="CHEBI:57692"/>
    </cofactor>
</comment>
<dbReference type="GO" id="GO:0035999">
    <property type="term" value="P:tetrahydrofolate interconversion"/>
    <property type="evidence" value="ECO:0007669"/>
    <property type="project" value="UniProtKB-UniPathway"/>
</dbReference>
<protein>
    <submittedName>
        <fullName evidence="10">Bifunctional homocysteine S-methyltransferase/methylenetetrahydrofolate reductase</fullName>
        <ecNumber evidence="10">1.5.1.20</ecNumber>
        <ecNumber evidence="10">2.1.1.10</ecNumber>
    </submittedName>
</protein>
<feature type="binding site" evidence="8">
    <location>
        <position position="203"/>
    </location>
    <ligand>
        <name>Zn(2+)</name>
        <dbReference type="ChEBI" id="CHEBI:29105"/>
    </ligand>
</feature>
<accession>A0A7V3ZTP2</accession>
<dbReference type="Gene3D" id="3.20.20.220">
    <property type="match status" value="1"/>
</dbReference>
<evidence type="ECO:0000256" key="3">
    <source>
        <dbReference type="ARBA" id="ARBA00022603"/>
    </source>
</evidence>
<comment type="cofactor">
    <cofactor evidence="8">
        <name>Zn(2+)</name>
        <dbReference type="ChEBI" id="CHEBI:29105"/>
    </cofactor>
</comment>
<name>A0A7V3ZTP2_UNCW3</name>
<dbReference type="NCBIfam" id="NF006396">
    <property type="entry name" value="PRK08645.1"/>
    <property type="match status" value="1"/>
</dbReference>
<evidence type="ECO:0000259" key="9">
    <source>
        <dbReference type="PROSITE" id="PS50970"/>
    </source>
</evidence>
<dbReference type="InterPro" id="IPR003726">
    <property type="entry name" value="HCY_dom"/>
</dbReference>
<dbReference type="PROSITE" id="PS50970">
    <property type="entry name" value="HCY"/>
    <property type="match status" value="1"/>
</dbReference>
<evidence type="ECO:0000256" key="5">
    <source>
        <dbReference type="ARBA" id="ARBA00022679"/>
    </source>
</evidence>
<keyword evidence="4" id="KW-0285">Flavoprotein</keyword>
<feature type="domain" description="Hcy-binding" evidence="9">
    <location>
        <begin position="1"/>
        <end position="283"/>
    </location>
</feature>
<gene>
    <name evidence="10" type="ORF">ENU72_03945</name>
</gene>
<keyword evidence="8" id="KW-0479">Metal-binding</keyword>
<comment type="caution">
    <text evidence="10">The sequence shown here is derived from an EMBL/GenBank/DDBJ whole genome shotgun (WGS) entry which is preliminary data.</text>
</comment>
<dbReference type="GO" id="GO:0032259">
    <property type="term" value="P:methylation"/>
    <property type="evidence" value="ECO:0007669"/>
    <property type="project" value="UniProtKB-KW"/>
</dbReference>
<feature type="binding site" evidence="8">
    <location>
        <position position="269"/>
    </location>
    <ligand>
        <name>Zn(2+)</name>
        <dbReference type="ChEBI" id="CHEBI:29105"/>
    </ligand>
</feature>
<evidence type="ECO:0000256" key="1">
    <source>
        <dbReference type="ARBA" id="ARBA00001974"/>
    </source>
</evidence>
<keyword evidence="3 8" id="KW-0489">Methyltransferase</keyword>
<keyword evidence="5 8" id="KW-0808">Transferase</keyword>
<dbReference type="EC" id="1.5.1.20" evidence="10"/>
<dbReference type="AlphaFoldDB" id="A0A7V3ZTP2"/>
<dbReference type="InterPro" id="IPR003171">
    <property type="entry name" value="Mehydrof_redctse-like"/>
</dbReference>
<reference evidence="10" key="1">
    <citation type="journal article" date="2020" name="mSystems">
        <title>Genome- and Community-Level Interaction Insights into Carbon Utilization and Element Cycling Functions of Hydrothermarchaeota in Hydrothermal Sediment.</title>
        <authorList>
            <person name="Zhou Z."/>
            <person name="Liu Y."/>
            <person name="Xu W."/>
            <person name="Pan J."/>
            <person name="Luo Z.H."/>
            <person name="Li M."/>
        </authorList>
    </citation>
    <scope>NUCLEOTIDE SEQUENCE [LARGE SCALE GENOMIC DNA]</scope>
    <source>
        <strain evidence="10">SpSt-695</strain>
    </source>
</reference>
<dbReference type="EC" id="2.1.1.10" evidence="10"/>
<dbReference type="GO" id="GO:0004489">
    <property type="term" value="F:methylenetetrahydrofolate reductase [NAD(P)H] activity"/>
    <property type="evidence" value="ECO:0007669"/>
    <property type="project" value="UniProtKB-EC"/>
</dbReference>
<dbReference type="InterPro" id="IPR036589">
    <property type="entry name" value="HCY_dom_sf"/>
</dbReference>
<dbReference type="CDD" id="cd00537">
    <property type="entry name" value="MTHFR"/>
    <property type="match status" value="1"/>
</dbReference>
<dbReference type="Pfam" id="PF02219">
    <property type="entry name" value="MTHFR"/>
    <property type="match status" value="1"/>
</dbReference>
<proteinExistence type="predicted"/>
<dbReference type="SUPFAM" id="SSF51730">
    <property type="entry name" value="FAD-linked oxidoreductase"/>
    <property type="match status" value="1"/>
</dbReference>
<dbReference type="UniPathway" id="UPA00193"/>
<dbReference type="PANTHER" id="PTHR11103">
    <property type="entry name" value="SLR1189 PROTEIN"/>
    <property type="match status" value="1"/>
</dbReference>
<comment type="pathway">
    <text evidence="2">One-carbon metabolism; tetrahydrofolate interconversion.</text>
</comment>
<sequence>MAFILIKCEKVIVADGAFGTYLYKKGIPLNKNFSLLNIENPELVKSIHREYIIAGAELIETNTFSANLYKIPDEDICYKANLEGAKIAKEVSENKVLVAGSIGPIGKPIYPFSEIKKEDIKKYFYPQVKGLIDGNVDLLIVETQVLIEEAEEILKVIKEIKRDIPIILSFSFNEDKLTPFGVSIKDVVELAEKYKVEFVGANCGVGPIPTLEIINEFLNLTKIKVSSMPNAGYPVYKKGGFFYPSHPEHFLEYAIKMVEEGVKIIGGCCGTEPRHISLIKQNLGEISKKGKGKKILIEEKERKGLRVICEGNLFKEKINKNEFIISIEVYPPKGILTEKIFEKFKILKQKGIKFVNVVDLPLARMRMSGIAFAHIVKEKFGFEPILHFTCRDRNLLSIYADLLGARALGIKNILALTGDPLFMGDYPHATANYDLTKTGLLKLIKFLNEGKDISGRDIDVKFDFFAGTSISFYEIYDEDKIKEKVDSGAQFFYTQPVYNKFYIEKFKEKNDFPIFAGILLCKDLKQFEYFSKEVPDIEIPEDILKKFEDFKDDFLNIQEEILVNLIFDLKKISNGIYIISPGVKTEFIEKIIKEI</sequence>
<dbReference type="Gene3D" id="3.20.20.330">
    <property type="entry name" value="Homocysteine-binding-like domain"/>
    <property type="match status" value="1"/>
</dbReference>
<evidence type="ECO:0000313" key="10">
    <source>
        <dbReference type="EMBL" id="HGK54157.1"/>
    </source>
</evidence>